<evidence type="ECO:0000313" key="2">
    <source>
        <dbReference type="Proteomes" id="UP000233399"/>
    </source>
</evidence>
<reference evidence="1 2" key="1">
    <citation type="submission" date="2017-12" db="EMBL/GenBank/DDBJ databases">
        <title>Isolation and characterization of an aerobic denitrifying Pseudomonas monteilii CY06 from aquaculture ponds.</title>
        <authorList>
            <person name="Ma Q."/>
            <person name="Cai Y."/>
            <person name="He Z."/>
        </authorList>
    </citation>
    <scope>NUCLEOTIDE SEQUENCE [LARGE SCALE GENOMIC DNA]</scope>
    <source>
        <strain evidence="1 2">CY06</strain>
    </source>
</reference>
<evidence type="ECO:0000313" key="1">
    <source>
        <dbReference type="EMBL" id="PKI24306.1"/>
    </source>
</evidence>
<sequence length="180" mass="20280">MNIWQQSLKLIRELPPHKQAKALLIGGLINLTLGTSFTFMWREHKNTNEELWSRVPASLTSKPETWDSDKSLYTFSIKFKTSNGKHHNAHLYADKIYYDAASLDLNTPLFVDIATSKSAATAQRLIAPNGMFLYDSAMAAHVTNVRNRETTLAVIIFSFSGISILIAAAAIYYRPRKECN</sequence>
<gene>
    <name evidence="1" type="ORF">CXB65_08655</name>
</gene>
<organism evidence="1 2">
    <name type="scientific">Pseudomonas monteilii</name>
    <dbReference type="NCBI Taxonomy" id="76759"/>
    <lineage>
        <taxon>Bacteria</taxon>
        <taxon>Pseudomonadati</taxon>
        <taxon>Pseudomonadota</taxon>
        <taxon>Gammaproteobacteria</taxon>
        <taxon>Pseudomonadales</taxon>
        <taxon>Pseudomonadaceae</taxon>
        <taxon>Pseudomonas</taxon>
    </lineage>
</organism>
<accession>A0A2N1IUA0</accession>
<dbReference type="AlphaFoldDB" id="A0A2N1IUA0"/>
<dbReference type="EMBL" id="PJCG01000011">
    <property type="protein sequence ID" value="PKI24306.1"/>
    <property type="molecule type" value="Genomic_DNA"/>
</dbReference>
<name>A0A2N1IUA0_9PSED</name>
<dbReference type="RefSeq" id="WP_021785703.1">
    <property type="nucleotide sequence ID" value="NZ_JENF01000234.1"/>
</dbReference>
<dbReference type="Proteomes" id="UP000233399">
    <property type="component" value="Unassembled WGS sequence"/>
</dbReference>
<protein>
    <submittedName>
        <fullName evidence="1">Uncharacterized protein</fullName>
    </submittedName>
</protein>
<proteinExistence type="predicted"/>
<comment type="caution">
    <text evidence="1">The sequence shown here is derived from an EMBL/GenBank/DDBJ whole genome shotgun (WGS) entry which is preliminary data.</text>
</comment>